<dbReference type="Proteomes" id="UP000322976">
    <property type="component" value="Unassembled WGS sequence"/>
</dbReference>
<keyword evidence="4" id="KW-1185">Reference proteome</keyword>
<protein>
    <submittedName>
        <fullName evidence="3">DUF4064 domain-containing protein</fullName>
    </submittedName>
</protein>
<reference evidence="3 4" key="1">
    <citation type="submission" date="2019-08" db="EMBL/GenBank/DDBJ databases">
        <title>Calorimonas adulescens gen. nov., sp. nov., an anaerobic thermophilic bacterium from Sakhalin hot spring.</title>
        <authorList>
            <person name="Khomyakova M.A."/>
            <person name="Merkel A.Y."/>
            <person name="Novikov A."/>
            <person name="Bonch-Osmolovskaya E.A."/>
            <person name="Slobodkin A.I."/>
        </authorList>
    </citation>
    <scope>NUCLEOTIDE SEQUENCE [LARGE SCALE GENOMIC DNA]</scope>
    <source>
        <strain evidence="3 4">A05MB</strain>
    </source>
</reference>
<feature type="transmembrane region" description="Helical" evidence="1">
    <location>
        <begin position="45"/>
        <end position="63"/>
    </location>
</feature>
<dbReference type="AlphaFoldDB" id="A0A5D8QAB2"/>
<proteinExistence type="predicted"/>
<keyword evidence="1" id="KW-0472">Membrane</keyword>
<sequence>MKRTAEFVLGLLGGIFGVIGATFALFIGGIGAAFNAEGAGTVSGLGWAAVVFSILGIVASVMVRSRPKASGIMFLIAGIGGIISISAAYILPGVLLIIAGILSLARKEKALNK</sequence>
<name>A0A5D8QAB2_9THEO</name>
<organism evidence="3 4">
    <name type="scientific">Calorimonas adulescens</name>
    <dbReference type="NCBI Taxonomy" id="2606906"/>
    <lineage>
        <taxon>Bacteria</taxon>
        <taxon>Bacillati</taxon>
        <taxon>Bacillota</taxon>
        <taxon>Clostridia</taxon>
        <taxon>Thermoanaerobacterales</taxon>
        <taxon>Thermoanaerobacteraceae</taxon>
        <taxon>Calorimonas</taxon>
    </lineage>
</organism>
<keyword evidence="1" id="KW-1133">Transmembrane helix</keyword>
<evidence type="ECO:0000313" key="3">
    <source>
        <dbReference type="EMBL" id="TZE81074.1"/>
    </source>
</evidence>
<evidence type="ECO:0000313" key="4">
    <source>
        <dbReference type="Proteomes" id="UP000322976"/>
    </source>
</evidence>
<evidence type="ECO:0000259" key="2">
    <source>
        <dbReference type="Pfam" id="PF13273"/>
    </source>
</evidence>
<dbReference type="Pfam" id="PF13273">
    <property type="entry name" value="DUF4064"/>
    <property type="match status" value="1"/>
</dbReference>
<feature type="transmembrane region" description="Helical" evidence="1">
    <location>
        <begin position="7"/>
        <end position="33"/>
    </location>
</feature>
<comment type="caution">
    <text evidence="3">The sequence shown here is derived from an EMBL/GenBank/DDBJ whole genome shotgun (WGS) entry which is preliminary data.</text>
</comment>
<accession>A0A5D8QAB2</accession>
<keyword evidence="1" id="KW-0812">Transmembrane</keyword>
<dbReference type="RefSeq" id="WP_149545941.1">
    <property type="nucleotide sequence ID" value="NZ_VTPS01000018.1"/>
</dbReference>
<evidence type="ECO:0000256" key="1">
    <source>
        <dbReference type="SAM" id="Phobius"/>
    </source>
</evidence>
<feature type="domain" description="DUF4064" evidence="2">
    <location>
        <begin position="2"/>
        <end position="84"/>
    </location>
</feature>
<feature type="transmembrane region" description="Helical" evidence="1">
    <location>
        <begin position="75"/>
        <end position="105"/>
    </location>
</feature>
<gene>
    <name evidence="3" type="ORF">FWJ32_10660</name>
</gene>
<dbReference type="EMBL" id="VTPS01000018">
    <property type="protein sequence ID" value="TZE81074.1"/>
    <property type="molecule type" value="Genomic_DNA"/>
</dbReference>
<dbReference type="InterPro" id="IPR025273">
    <property type="entry name" value="DUF4064"/>
</dbReference>